<evidence type="ECO:0000313" key="1">
    <source>
        <dbReference type="EMBL" id="GBN54960.1"/>
    </source>
</evidence>
<dbReference type="EMBL" id="BGPR01012186">
    <property type="protein sequence ID" value="GBN54960.1"/>
    <property type="molecule type" value="Genomic_DNA"/>
</dbReference>
<keyword evidence="2" id="KW-1185">Reference proteome</keyword>
<dbReference type="PANTHER" id="PTHR47326">
    <property type="entry name" value="TRANSPOSABLE ELEMENT TC3 TRANSPOSASE-LIKE PROTEIN"/>
    <property type="match status" value="1"/>
</dbReference>
<sequence>MHGRRARVEPLDGAVMESINREFSYTSSFLPWISEGMATYNNQEKADMHFMCGLANGNDLEAERLYRQLFPRRRVTDQKLFERLHRCLYETGSFVTGMHDTGRGRSVRTPQVVEDILEGVGDCPDISTREVSRAVNVSHSIVWEYYGTKDYTPTMYRKCKP</sequence>
<organism evidence="1 2">
    <name type="scientific">Araneus ventricosus</name>
    <name type="common">Orbweaver spider</name>
    <name type="synonym">Epeira ventricosa</name>
    <dbReference type="NCBI Taxonomy" id="182803"/>
    <lineage>
        <taxon>Eukaryota</taxon>
        <taxon>Metazoa</taxon>
        <taxon>Ecdysozoa</taxon>
        <taxon>Arthropoda</taxon>
        <taxon>Chelicerata</taxon>
        <taxon>Arachnida</taxon>
        <taxon>Araneae</taxon>
        <taxon>Araneomorphae</taxon>
        <taxon>Entelegynae</taxon>
        <taxon>Araneoidea</taxon>
        <taxon>Araneidae</taxon>
        <taxon>Araneus</taxon>
    </lineage>
</organism>
<evidence type="ECO:0000313" key="2">
    <source>
        <dbReference type="Proteomes" id="UP000499080"/>
    </source>
</evidence>
<evidence type="ECO:0008006" key="3">
    <source>
        <dbReference type="Google" id="ProtNLM"/>
    </source>
</evidence>
<proteinExistence type="predicted"/>
<protein>
    <recommendedName>
        <fullName evidence="3">DUF4817 domain-containing protein</fullName>
    </recommendedName>
</protein>
<gene>
    <name evidence="1" type="ORF">AVEN_62176_1</name>
</gene>
<dbReference type="PANTHER" id="PTHR47326:SF1">
    <property type="entry name" value="HTH PSQ-TYPE DOMAIN-CONTAINING PROTEIN"/>
    <property type="match status" value="1"/>
</dbReference>
<name>A0A4Y2PWK3_ARAVE</name>
<comment type="caution">
    <text evidence="1">The sequence shown here is derived from an EMBL/GenBank/DDBJ whole genome shotgun (WGS) entry which is preliminary data.</text>
</comment>
<reference evidence="1 2" key="1">
    <citation type="journal article" date="2019" name="Sci. Rep.">
        <title>Orb-weaving spider Araneus ventricosus genome elucidates the spidroin gene catalogue.</title>
        <authorList>
            <person name="Kono N."/>
            <person name="Nakamura H."/>
            <person name="Ohtoshi R."/>
            <person name="Moran D.A.P."/>
            <person name="Shinohara A."/>
            <person name="Yoshida Y."/>
            <person name="Fujiwara M."/>
            <person name="Mori M."/>
            <person name="Tomita M."/>
            <person name="Arakawa K."/>
        </authorList>
    </citation>
    <scope>NUCLEOTIDE SEQUENCE [LARGE SCALE GENOMIC DNA]</scope>
</reference>
<dbReference type="AlphaFoldDB" id="A0A4Y2PWK3"/>
<dbReference type="OrthoDB" id="6437217at2759"/>
<dbReference type="Proteomes" id="UP000499080">
    <property type="component" value="Unassembled WGS sequence"/>
</dbReference>
<accession>A0A4Y2PWK3</accession>